<dbReference type="AlphaFoldDB" id="A0A1D8PTE6"/>
<evidence type="ECO:0000313" key="4">
    <source>
        <dbReference type="EMBL" id="AOW31406.1"/>
    </source>
</evidence>
<sequence>MRFNYFTILVLINALVLPPEWPNIVKPTLFSLKETKSKLLTSLQSLMPQNIPDYNVSISSFSAIDSINNNGPQQNHIDLQTDNSDTTSLMFIPRELINPTMFKTLGLANLFSNWHGFGDNSNGKTSSDLLSKSRWLNLTAFDQLLIPESFKTFFIFNTLGTTTSTSMPTMNSPSSTSTFLRNPIIFKKYEKSNNINNFLSKSIPFDMPNLLTLVDYYMVIPQQVQKFHDDHENPLQEVRNLTSSIYHKSLLNVPGEYLPIFRSQLSEMKPMIVFMFNETTSSSTAAAAAAAGKVSSFAFEDKHGLNHNQEIGNGGGGGGIPIISIKNYLSSTSISSFFDKFANIWLKQVDYDSLIHAVYCNVNSQDQKSSYCLKIQNQLIHILPVFKKKLESSKEVKNDNDNGVGYDYTLDMNSIQQNHSTTTRFSKMEETPDTDGNNDQEIQTQAIRQLHDKLRSQKDKTKGVTLGLAHEPKKTIEKIDEKLDDKVDSKFTKIIDTKDSLKIKLDDKKTTVLKHVSSKLDEIDDKTDLLADSVKRKKHQFTTYKLKPRLFEKKKSAITKYEHIGVDETYDDDDEEKEPSLEDCDDIEDENIRKSSIYAVGNDNGDGGGNTNKPYIHKRNQVLESDYSSISLANGIPDEGIIIPLSLLKFEQQDQKQDENLRTLNFPPRHKSFSQIINLQTGQKYRKKRQIPIMDDHDTKDNNKNDKDEPCQPITWYNIFHYSIFGEPKFCNEDN</sequence>
<feature type="region of interest" description="Disordered" evidence="1">
    <location>
        <begin position="419"/>
        <end position="439"/>
    </location>
</feature>
<dbReference type="GeneID" id="3648224"/>
<dbReference type="InParanoid" id="A0A1D8PTE6"/>
<dbReference type="RefSeq" id="XP_710172.2">
    <property type="nucleotide sequence ID" value="XM_705080.2"/>
</dbReference>
<reference evidence="4 5" key="2">
    <citation type="journal article" date="2007" name="Genome Biol.">
        <title>Assembly of the Candida albicans genome into sixteen supercontigs aligned on the eight chromosomes.</title>
        <authorList>
            <person name="van het Hoog M."/>
            <person name="Rast T.J."/>
            <person name="Martchenko M."/>
            <person name="Grindle S."/>
            <person name="Dignard D."/>
            <person name="Hogues H."/>
            <person name="Cuomo C."/>
            <person name="Berriman M."/>
            <person name="Scherer S."/>
            <person name="Magee B.B."/>
            <person name="Whiteway M."/>
            <person name="Chibana H."/>
            <person name="Nantel A."/>
            <person name="Magee P.T."/>
        </authorList>
    </citation>
    <scope>GENOME REANNOTATION</scope>
    <source>
        <strain evidence="5">SC5314 / ATCC MYA-2876</strain>
    </source>
</reference>
<dbReference type="OrthoDB" id="4013163at2759"/>
<reference evidence="4 5" key="3">
    <citation type="journal article" date="2013" name="Genome Biol.">
        <title>Assembly of a phased diploid Candida albicans genome facilitates allele-specific measurements and provides a simple model for repeat and indel structure.</title>
        <authorList>
            <person name="Muzzey D."/>
            <person name="Schwartz K."/>
            <person name="Weissman J.S."/>
            <person name="Sherlock G."/>
        </authorList>
    </citation>
    <scope>NUCLEOTIDE SEQUENCE [LARGE SCALE GENOMIC DNA]</scope>
    <source>
        <strain evidence="5">SC5314 / ATCC MYA-2876</strain>
    </source>
</reference>
<dbReference type="EMBL" id="CP017630">
    <property type="protein sequence ID" value="AOW31406.1"/>
    <property type="molecule type" value="Genomic_DNA"/>
</dbReference>
<evidence type="ECO:0000313" key="3">
    <source>
        <dbReference type="CGD" id="CAL0000178730"/>
    </source>
</evidence>
<gene>
    <name evidence="4" type="ordered locus">CAALFM_CR07110CA</name>
    <name evidence="3" type="ordered locus">orf19.7681</name>
</gene>
<accession>A0A1D8PTE6</accession>
<feature type="compositionally biased region" description="Basic and acidic residues" evidence="1">
    <location>
        <begin position="694"/>
        <end position="708"/>
    </location>
</feature>
<dbReference type="Proteomes" id="UP000000559">
    <property type="component" value="Chromosome R"/>
</dbReference>
<dbReference type="VEuPathDB" id="FungiDB:CR_07110C_A"/>
<reference evidence="4 5" key="1">
    <citation type="journal article" date="2004" name="Proc. Natl. Acad. Sci. U.S.A.">
        <title>The diploid genome sequence of Candida albicans.</title>
        <authorList>
            <person name="Jones T."/>
            <person name="Federspiel N.A."/>
            <person name="Chibana H."/>
            <person name="Dungan J."/>
            <person name="Kalman S."/>
            <person name="Magee B.B."/>
            <person name="Newport G."/>
            <person name="Thorstenson Y.R."/>
            <person name="Agabian N."/>
            <person name="Magee P.T."/>
            <person name="Davis R.W."/>
            <person name="Scherer S."/>
        </authorList>
    </citation>
    <scope>NUCLEOTIDE SEQUENCE [LARGE SCALE GENOMIC DNA]</scope>
    <source>
        <strain evidence="5">SC5314 / ATCC MYA-2876</strain>
    </source>
</reference>
<dbReference type="STRING" id="237561.A0A1D8PTE6"/>
<dbReference type="eggNOG" id="ENOG502SDTR">
    <property type="taxonomic scope" value="Eukaryota"/>
</dbReference>
<organism evidence="4 5">
    <name type="scientific">Candida albicans (strain SC5314 / ATCC MYA-2876)</name>
    <name type="common">Yeast</name>
    <dbReference type="NCBI Taxonomy" id="237561"/>
    <lineage>
        <taxon>Eukaryota</taxon>
        <taxon>Fungi</taxon>
        <taxon>Dikarya</taxon>
        <taxon>Ascomycota</taxon>
        <taxon>Saccharomycotina</taxon>
        <taxon>Pichiomycetes</taxon>
        <taxon>Debaryomycetaceae</taxon>
        <taxon>Candida/Lodderomyces clade</taxon>
        <taxon>Candida</taxon>
    </lineage>
</organism>
<protein>
    <submittedName>
        <fullName evidence="4">Uncharacterized protein</fullName>
    </submittedName>
</protein>
<name>A0A1D8PTE6_CANAL</name>
<dbReference type="KEGG" id="cal:CAALFM_CR07110CA"/>
<feature type="region of interest" description="Disordered" evidence="1">
    <location>
        <begin position="687"/>
        <end position="708"/>
    </location>
</feature>
<keyword evidence="5" id="KW-1185">Reference proteome</keyword>
<proteinExistence type="predicted"/>
<keyword evidence="2" id="KW-0732">Signal</keyword>
<feature type="chain" id="PRO_5009111275" evidence="2">
    <location>
        <begin position="23"/>
        <end position="735"/>
    </location>
</feature>
<dbReference type="CGD" id="CAL0000178730">
    <property type="gene designation" value="orf19.7681"/>
</dbReference>
<feature type="signal peptide" evidence="2">
    <location>
        <begin position="1"/>
        <end position="22"/>
    </location>
</feature>
<evidence type="ECO:0000256" key="1">
    <source>
        <dbReference type="SAM" id="MobiDB-lite"/>
    </source>
</evidence>
<evidence type="ECO:0000256" key="2">
    <source>
        <dbReference type="SAM" id="SignalP"/>
    </source>
</evidence>
<evidence type="ECO:0000313" key="5">
    <source>
        <dbReference type="Proteomes" id="UP000000559"/>
    </source>
</evidence>